<dbReference type="Gene3D" id="3.40.50.1110">
    <property type="entry name" value="SGNH hydrolase"/>
    <property type="match status" value="1"/>
</dbReference>
<dbReference type="InterPro" id="IPR013830">
    <property type="entry name" value="SGNH_hydro"/>
</dbReference>
<dbReference type="EC" id="3.1.-.-" evidence="3"/>
<dbReference type="EMBL" id="CP139368">
    <property type="protein sequence ID" value="WPR89063.1"/>
    <property type="molecule type" value="Genomic_DNA"/>
</dbReference>
<dbReference type="SUPFAM" id="SSF52266">
    <property type="entry name" value="SGNH hydrolase"/>
    <property type="match status" value="1"/>
</dbReference>
<evidence type="ECO:0000259" key="2">
    <source>
        <dbReference type="Pfam" id="PF13472"/>
    </source>
</evidence>
<accession>A0ABZ0SJ20</accession>
<dbReference type="PANTHER" id="PTHR37981">
    <property type="entry name" value="LIPASE 2"/>
    <property type="match status" value="1"/>
</dbReference>
<keyword evidence="1" id="KW-0732">Signal</keyword>
<dbReference type="Proteomes" id="UP001323798">
    <property type="component" value="Chromosome"/>
</dbReference>
<evidence type="ECO:0000313" key="3">
    <source>
        <dbReference type="EMBL" id="WPR89063.1"/>
    </source>
</evidence>
<name>A0ABZ0SJ20_9MICO</name>
<dbReference type="RefSeq" id="WP_320941780.1">
    <property type="nucleotide sequence ID" value="NZ_BAABEU010000001.1"/>
</dbReference>
<proteinExistence type="predicted"/>
<reference evidence="3 4" key="1">
    <citation type="submission" date="2023-11" db="EMBL/GenBank/DDBJ databases">
        <title>Genome sequence of Microbacterium rhizosphaerae KACC 19337.</title>
        <authorList>
            <person name="Choi H."/>
            <person name="Kim S."/>
            <person name="Kim Y."/>
            <person name="Kwon S.-W."/>
            <person name="Heo J."/>
        </authorList>
    </citation>
    <scope>NUCLEOTIDE SEQUENCE [LARGE SCALE GENOMIC DNA]</scope>
    <source>
        <strain evidence="3 4">KACC 19337</strain>
    </source>
</reference>
<feature type="chain" id="PRO_5045938067" evidence="1">
    <location>
        <begin position="35"/>
        <end position="270"/>
    </location>
</feature>
<evidence type="ECO:0000313" key="4">
    <source>
        <dbReference type="Proteomes" id="UP001323798"/>
    </source>
</evidence>
<dbReference type="GO" id="GO:0016787">
    <property type="term" value="F:hydrolase activity"/>
    <property type="evidence" value="ECO:0007669"/>
    <property type="project" value="UniProtKB-KW"/>
</dbReference>
<keyword evidence="3" id="KW-0378">Hydrolase</keyword>
<gene>
    <name evidence="3" type="ORF">SM116_15050</name>
</gene>
<dbReference type="InterPro" id="IPR037460">
    <property type="entry name" value="SEST-like"/>
</dbReference>
<protein>
    <submittedName>
        <fullName evidence="3">SGNH/GDSL hydrolase family protein</fullName>
        <ecNumber evidence="3">3.1.-.-</ecNumber>
    </submittedName>
</protein>
<dbReference type="PANTHER" id="PTHR37981:SF1">
    <property type="entry name" value="SGNH HYDROLASE-TYPE ESTERASE DOMAIN-CONTAINING PROTEIN"/>
    <property type="match status" value="1"/>
</dbReference>
<keyword evidence="4" id="KW-1185">Reference proteome</keyword>
<dbReference type="InterPro" id="IPR036514">
    <property type="entry name" value="SGNH_hydro_sf"/>
</dbReference>
<dbReference type="Pfam" id="PF13472">
    <property type="entry name" value="Lipase_GDSL_2"/>
    <property type="match status" value="1"/>
</dbReference>
<dbReference type="CDD" id="cd01823">
    <property type="entry name" value="SEST_like"/>
    <property type="match status" value="1"/>
</dbReference>
<feature type="domain" description="SGNH hydrolase-type esterase" evidence="2">
    <location>
        <begin position="45"/>
        <end position="260"/>
    </location>
</feature>
<organism evidence="3 4">
    <name type="scientific">Microbacterium rhizosphaerae</name>
    <dbReference type="NCBI Taxonomy" id="1678237"/>
    <lineage>
        <taxon>Bacteria</taxon>
        <taxon>Bacillati</taxon>
        <taxon>Actinomycetota</taxon>
        <taxon>Actinomycetes</taxon>
        <taxon>Micrococcales</taxon>
        <taxon>Microbacteriaceae</taxon>
        <taxon>Microbacterium</taxon>
    </lineage>
</organism>
<evidence type="ECO:0000256" key="1">
    <source>
        <dbReference type="SAM" id="SignalP"/>
    </source>
</evidence>
<feature type="signal peptide" evidence="1">
    <location>
        <begin position="1"/>
        <end position="34"/>
    </location>
</feature>
<sequence length="270" mass="26769">MSETRLARPRRIIAIAAVAAALLALPMGAAPAFAAQPVPVAKYVALGDSYGAGQGAGAPLDSCLRTTLGYASQIGAVPRFNLLRLPACSGATIDQVSARQLGYVNQGTTLVTITAGANDLNIGGVYAACAPDETSVACQQAIAAATAAIQTVGPKMAGLIGAVHARSARATIVVTGYPEPFAAGAAAADPLAAVVNAASDALDAQLAGAVLAEATTGVPAVFVPISFGAHAIGGADVPWIGGDPTDPVTFFHPNVLGYAAYRDAILGVLP</sequence>